<accession>A0A5C6W189</accession>
<dbReference type="RefSeq" id="WP_146947736.1">
    <property type="nucleotide sequence ID" value="NZ_VOQF01000005.1"/>
</dbReference>
<dbReference type="GO" id="GO:0016987">
    <property type="term" value="F:sigma factor activity"/>
    <property type="evidence" value="ECO:0007669"/>
    <property type="project" value="UniProtKB-KW"/>
</dbReference>
<evidence type="ECO:0000256" key="2">
    <source>
        <dbReference type="ARBA" id="ARBA00023015"/>
    </source>
</evidence>
<comment type="similarity">
    <text evidence="1">Belongs to the sigma-70 factor family. ECF subfamily.</text>
</comment>
<dbReference type="InterPro" id="IPR013324">
    <property type="entry name" value="RNA_pol_sigma_r3/r4-like"/>
</dbReference>
<organism evidence="7 8">
    <name type="scientific">Metabacillus litoralis</name>
    <dbReference type="NCBI Taxonomy" id="152268"/>
    <lineage>
        <taxon>Bacteria</taxon>
        <taxon>Bacillati</taxon>
        <taxon>Bacillota</taxon>
        <taxon>Bacilli</taxon>
        <taxon>Bacillales</taxon>
        <taxon>Bacillaceae</taxon>
        <taxon>Metabacillus</taxon>
    </lineage>
</organism>
<dbReference type="NCBIfam" id="TIGR02937">
    <property type="entry name" value="sigma70-ECF"/>
    <property type="match status" value="1"/>
</dbReference>
<sequence length="183" mass="21498">MEKELVKRVRNGDDSAFAELVHPLIEKGYRASYSILRSKEKAEEVLQISMIEAYRNIMNGKEIHYFTTWFLTLVSHRSIDMIRKFAKEKEFSDEISLIAEKENVEEAIIKDETEGELKKSITSLTNEDYRTVLLLYYYQELSINEIANLLNLKIPTVKSHLRRGRNALEKKLLENQMIEVNIR</sequence>
<dbReference type="OrthoDB" id="9784984at2"/>
<proteinExistence type="inferred from homology"/>
<dbReference type="Gene3D" id="1.10.10.10">
    <property type="entry name" value="Winged helix-like DNA-binding domain superfamily/Winged helix DNA-binding domain"/>
    <property type="match status" value="1"/>
</dbReference>
<dbReference type="InterPro" id="IPR014284">
    <property type="entry name" value="RNA_pol_sigma-70_dom"/>
</dbReference>
<dbReference type="Pfam" id="PF08281">
    <property type="entry name" value="Sigma70_r4_2"/>
    <property type="match status" value="1"/>
</dbReference>
<dbReference type="AlphaFoldDB" id="A0A5C6W189"/>
<feature type="domain" description="RNA polymerase sigma-70 region 2" evidence="5">
    <location>
        <begin position="29"/>
        <end position="84"/>
    </location>
</feature>
<dbReference type="Gene3D" id="1.10.1740.10">
    <property type="match status" value="1"/>
</dbReference>
<protein>
    <submittedName>
        <fullName evidence="7">Sigma-70 family RNA polymerase sigma factor</fullName>
    </submittedName>
</protein>
<dbReference type="InterPro" id="IPR007627">
    <property type="entry name" value="RNA_pol_sigma70_r2"/>
</dbReference>
<dbReference type="InterPro" id="IPR013249">
    <property type="entry name" value="RNA_pol_sigma70_r4_t2"/>
</dbReference>
<evidence type="ECO:0000256" key="1">
    <source>
        <dbReference type="ARBA" id="ARBA00010641"/>
    </source>
</evidence>
<keyword evidence="8" id="KW-1185">Reference proteome</keyword>
<evidence type="ECO:0000313" key="8">
    <source>
        <dbReference type="Proteomes" id="UP000321363"/>
    </source>
</evidence>
<keyword evidence="2" id="KW-0805">Transcription regulation</keyword>
<dbReference type="Proteomes" id="UP000321363">
    <property type="component" value="Unassembled WGS sequence"/>
</dbReference>
<keyword evidence="4" id="KW-0804">Transcription</keyword>
<dbReference type="SUPFAM" id="SSF88659">
    <property type="entry name" value="Sigma3 and sigma4 domains of RNA polymerase sigma factors"/>
    <property type="match status" value="1"/>
</dbReference>
<dbReference type="GO" id="GO:0006352">
    <property type="term" value="P:DNA-templated transcription initiation"/>
    <property type="evidence" value="ECO:0007669"/>
    <property type="project" value="InterPro"/>
</dbReference>
<dbReference type="GO" id="GO:0003677">
    <property type="term" value="F:DNA binding"/>
    <property type="evidence" value="ECO:0007669"/>
    <property type="project" value="InterPro"/>
</dbReference>
<evidence type="ECO:0000259" key="5">
    <source>
        <dbReference type="Pfam" id="PF04542"/>
    </source>
</evidence>
<dbReference type="InterPro" id="IPR039425">
    <property type="entry name" value="RNA_pol_sigma-70-like"/>
</dbReference>
<evidence type="ECO:0000256" key="4">
    <source>
        <dbReference type="ARBA" id="ARBA00023163"/>
    </source>
</evidence>
<comment type="caution">
    <text evidence="7">The sequence shown here is derived from an EMBL/GenBank/DDBJ whole genome shotgun (WGS) entry which is preliminary data.</text>
</comment>
<dbReference type="EMBL" id="VOQF01000005">
    <property type="protein sequence ID" value="TXC91035.1"/>
    <property type="molecule type" value="Genomic_DNA"/>
</dbReference>
<evidence type="ECO:0000313" key="7">
    <source>
        <dbReference type="EMBL" id="TXC91035.1"/>
    </source>
</evidence>
<reference evidence="7 8" key="1">
    <citation type="journal article" date="2005" name="Int. J. Syst. Evol. Microbiol.">
        <title>Bacillus litoralis sp. nov., isolated from a tidal flat of the Yellow Sea in Korea.</title>
        <authorList>
            <person name="Yoon J.H."/>
            <person name="Oh T.K."/>
        </authorList>
    </citation>
    <scope>NUCLEOTIDE SEQUENCE [LARGE SCALE GENOMIC DNA]</scope>
    <source>
        <strain evidence="7 8">SW-211</strain>
    </source>
</reference>
<dbReference type="PANTHER" id="PTHR43133">
    <property type="entry name" value="RNA POLYMERASE ECF-TYPE SIGMA FACTO"/>
    <property type="match status" value="1"/>
</dbReference>
<gene>
    <name evidence="7" type="ORF">FS935_09000</name>
</gene>
<dbReference type="InterPro" id="IPR036388">
    <property type="entry name" value="WH-like_DNA-bd_sf"/>
</dbReference>
<dbReference type="InterPro" id="IPR013325">
    <property type="entry name" value="RNA_pol_sigma_r2"/>
</dbReference>
<feature type="domain" description="RNA polymerase sigma factor 70 region 4 type 2" evidence="6">
    <location>
        <begin position="127"/>
        <end position="168"/>
    </location>
</feature>
<evidence type="ECO:0000256" key="3">
    <source>
        <dbReference type="ARBA" id="ARBA00023082"/>
    </source>
</evidence>
<keyword evidence="3" id="KW-0731">Sigma factor</keyword>
<dbReference type="PANTHER" id="PTHR43133:SF51">
    <property type="entry name" value="RNA POLYMERASE SIGMA FACTOR"/>
    <property type="match status" value="1"/>
</dbReference>
<dbReference type="SUPFAM" id="SSF88946">
    <property type="entry name" value="Sigma2 domain of RNA polymerase sigma factors"/>
    <property type="match status" value="1"/>
</dbReference>
<name>A0A5C6W189_9BACI</name>
<evidence type="ECO:0000259" key="6">
    <source>
        <dbReference type="Pfam" id="PF08281"/>
    </source>
</evidence>
<dbReference type="Pfam" id="PF04542">
    <property type="entry name" value="Sigma70_r2"/>
    <property type="match status" value="1"/>
</dbReference>